<evidence type="ECO:0000256" key="3">
    <source>
        <dbReference type="ARBA" id="ARBA00012438"/>
    </source>
</evidence>
<keyword evidence="7" id="KW-0547">Nucleotide-binding</keyword>
<dbReference type="OrthoDB" id="7873557at2"/>
<keyword evidence="16" id="KW-1185">Reference proteome</keyword>
<evidence type="ECO:0000256" key="10">
    <source>
        <dbReference type="ARBA" id="ARBA00023012"/>
    </source>
</evidence>
<evidence type="ECO:0000256" key="6">
    <source>
        <dbReference type="ARBA" id="ARBA00022692"/>
    </source>
</evidence>
<accession>A0A2S8SF24</accession>
<dbReference type="Pfam" id="PF00072">
    <property type="entry name" value="Response_reg"/>
    <property type="match status" value="1"/>
</dbReference>
<dbReference type="InterPro" id="IPR001789">
    <property type="entry name" value="Sig_transdc_resp-reg_receiver"/>
</dbReference>
<evidence type="ECO:0000256" key="9">
    <source>
        <dbReference type="ARBA" id="ARBA00022989"/>
    </source>
</evidence>
<keyword evidence="15" id="KW-0808">Transferase</keyword>
<comment type="catalytic activity">
    <reaction evidence="1">
        <text>ATP + protein L-histidine = ADP + protein N-phospho-L-histidine.</text>
        <dbReference type="EC" id="2.7.13.3"/>
    </reaction>
</comment>
<dbReference type="CDD" id="cd00075">
    <property type="entry name" value="HATPase"/>
    <property type="match status" value="1"/>
</dbReference>
<dbReference type="InterPro" id="IPR036641">
    <property type="entry name" value="HPT_dom_sf"/>
</dbReference>
<comment type="subcellular location">
    <subcellularLocation>
        <location evidence="2">Cell membrane</location>
        <topology evidence="2">Multi-pass membrane protein</topology>
    </subcellularLocation>
</comment>
<dbReference type="SMART" id="SM00448">
    <property type="entry name" value="REC"/>
    <property type="match status" value="1"/>
</dbReference>
<keyword evidence="8" id="KW-0067">ATP-binding</keyword>
<dbReference type="EC" id="2.7.13.3" evidence="3"/>
<comment type="caution">
    <text evidence="15">The sequence shown here is derived from an EMBL/GenBank/DDBJ whole genome shotgun (WGS) entry which is preliminary data.</text>
</comment>
<dbReference type="AlphaFoldDB" id="A0A2S8SF24"/>
<feature type="domain" description="Histidine kinase" evidence="13">
    <location>
        <begin position="22"/>
        <end position="236"/>
    </location>
</feature>
<keyword evidence="4" id="KW-1003">Cell membrane</keyword>
<dbReference type="InterPro" id="IPR011006">
    <property type="entry name" value="CheY-like_superfamily"/>
</dbReference>
<dbReference type="CDD" id="cd17546">
    <property type="entry name" value="REC_hyHK_CKI1_RcsC-like"/>
    <property type="match status" value="1"/>
</dbReference>
<dbReference type="SUPFAM" id="SSF52172">
    <property type="entry name" value="CheY-like"/>
    <property type="match status" value="1"/>
</dbReference>
<dbReference type="GO" id="GO:0004673">
    <property type="term" value="F:protein histidine kinase activity"/>
    <property type="evidence" value="ECO:0007669"/>
    <property type="project" value="UniProtKB-EC"/>
</dbReference>
<evidence type="ECO:0000313" key="15">
    <source>
        <dbReference type="EMBL" id="PQV59332.1"/>
    </source>
</evidence>
<keyword evidence="11" id="KW-0472">Membrane</keyword>
<dbReference type="Gene3D" id="1.20.120.160">
    <property type="entry name" value="HPT domain"/>
    <property type="match status" value="1"/>
</dbReference>
<dbReference type="InterPro" id="IPR003594">
    <property type="entry name" value="HATPase_dom"/>
</dbReference>
<evidence type="ECO:0000256" key="1">
    <source>
        <dbReference type="ARBA" id="ARBA00000085"/>
    </source>
</evidence>
<keyword evidence="15" id="KW-0418">Kinase</keyword>
<name>A0A2S8SF24_9RHOB</name>
<dbReference type="GO" id="GO:0005524">
    <property type="term" value="F:ATP binding"/>
    <property type="evidence" value="ECO:0007669"/>
    <property type="project" value="UniProtKB-KW"/>
</dbReference>
<proteinExistence type="predicted"/>
<dbReference type="EMBL" id="PVEP01000001">
    <property type="protein sequence ID" value="PQV59332.1"/>
    <property type="molecule type" value="Genomic_DNA"/>
</dbReference>
<gene>
    <name evidence="15" type="ORF">LX70_01159</name>
</gene>
<evidence type="ECO:0000256" key="7">
    <source>
        <dbReference type="ARBA" id="ARBA00022741"/>
    </source>
</evidence>
<evidence type="ECO:0000259" key="14">
    <source>
        <dbReference type="PROSITE" id="PS50110"/>
    </source>
</evidence>
<evidence type="ECO:0000256" key="12">
    <source>
        <dbReference type="PROSITE-ProRule" id="PRU00169"/>
    </source>
</evidence>
<feature type="modified residue" description="4-aspartylphosphate" evidence="12">
    <location>
        <position position="304"/>
    </location>
</feature>
<organism evidence="15 16">
    <name type="scientific">Albidovulum denitrificans</name>
    <dbReference type="NCBI Taxonomy" id="404881"/>
    <lineage>
        <taxon>Bacteria</taxon>
        <taxon>Pseudomonadati</taxon>
        <taxon>Pseudomonadota</taxon>
        <taxon>Alphaproteobacteria</taxon>
        <taxon>Rhodobacterales</taxon>
        <taxon>Paracoccaceae</taxon>
        <taxon>Albidovulum</taxon>
    </lineage>
</organism>
<dbReference type="Proteomes" id="UP000238338">
    <property type="component" value="Unassembled WGS sequence"/>
</dbReference>
<evidence type="ECO:0000313" key="16">
    <source>
        <dbReference type="Proteomes" id="UP000238338"/>
    </source>
</evidence>
<dbReference type="PANTHER" id="PTHR45339">
    <property type="entry name" value="HYBRID SIGNAL TRANSDUCTION HISTIDINE KINASE J"/>
    <property type="match status" value="1"/>
</dbReference>
<evidence type="ECO:0000256" key="2">
    <source>
        <dbReference type="ARBA" id="ARBA00004651"/>
    </source>
</evidence>
<evidence type="ECO:0000256" key="4">
    <source>
        <dbReference type="ARBA" id="ARBA00022475"/>
    </source>
</evidence>
<dbReference type="GO" id="GO:0005886">
    <property type="term" value="C:plasma membrane"/>
    <property type="evidence" value="ECO:0007669"/>
    <property type="project" value="UniProtKB-SubCell"/>
</dbReference>
<dbReference type="PANTHER" id="PTHR45339:SF1">
    <property type="entry name" value="HYBRID SIGNAL TRANSDUCTION HISTIDINE KINASE J"/>
    <property type="match status" value="1"/>
</dbReference>
<evidence type="ECO:0000256" key="8">
    <source>
        <dbReference type="ARBA" id="ARBA00022840"/>
    </source>
</evidence>
<protein>
    <recommendedName>
        <fullName evidence="3">histidine kinase</fullName>
        <ecNumber evidence="3">2.7.13.3</ecNumber>
    </recommendedName>
</protein>
<dbReference type="Gene3D" id="3.30.565.10">
    <property type="entry name" value="Histidine kinase-like ATPase, C-terminal domain"/>
    <property type="match status" value="1"/>
</dbReference>
<keyword evidence="9" id="KW-1133">Transmembrane helix</keyword>
<dbReference type="Gene3D" id="3.40.50.2300">
    <property type="match status" value="1"/>
</dbReference>
<dbReference type="PROSITE" id="PS50110">
    <property type="entry name" value="RESPONSE_REGULATORY"/>
    <property type="match status" value="1"/>
</dbReference>
<evidence type="ECO:0000259" key="13">
    <source>
        <dbReference type="PROSITE" id="PS50109"/>
    </source>
</evidence>
<dbReference type="InterPro" id="IPR004358">
    <property type="entry name" value="Sig_transdc_His_kin-like_C"/>
</dbReference>
<dbReference type="PRINTS" id="PR00344">
    <property type="entry name" value="BCTRLSENSOR"/>
</dbReference>
<keyword evidence="5 12" id="KW-0597">Phosphoprotein</keyword>
<dbReference type="GO" id="GO:0000160">
    <property type="term" value="P:phosphorelay signal transduction system"/>
    <property type="evidence" value="ECO:0007669"/>
    <property type="project" value="InterPro"/>
</dbReference>
<dbReference type="InterPro" id="IPR005467">
    <property type="entry name" value="His_kinase_dom"/>
</dbReference>
<dbReference type="InterPro" id="IPR036890">
    <property type="entry name" value="HATPase_C_sf"/>
</dbReference>
<dbReference type="SUPFAM" id="SSF47226">
    <property type="entry name" value="Histidine-containing phosphotransfer domain, HPT domain"/>
    <property type="match status" value="1"/>
</dbReference>
<dbReference type="PROSITE" id="PS50109">
    <property type="entry name" value="HIS_KIN"/>
    <property type="match status" value="1"/>
</dbReference>
<evidence type="ECO:0000256" key="11">
    <source>
        <dbReference type="ARBA" id="ARBA00023136"/>
    </source>
</evidence>
<feature type="domain" description="Response regulatory" evidence="14">
    <location>
        <begin position="255"/>
        <end position="372"/>
    </location>
</feature>
<dbReference type="SUPFAM" id="SSF55874">
    <property type="entry name" value="ATPase domain of HSP90 chaperone/DNA topoisomerase II/histidine kinase"/>
    <property type="match status" value="1"/>
</dbReference>
<keyword evidence="6" id="KW-0812">Transmembrane</keyword>
<evidence type="ECO:0000256" key="5">
    <source>
        <dbReference type="ARBA" id="ARBA00022553"/>
    </source>
</evidence>
<dbReference type="Pfam" id="PF02518">
    <property type="entry name" value="HATPase_c"/>
    <property type="match status" value="1"/>
</dbReference>
<dbReference type="RefSeq" id="WP_105513510.1">
    <property type="nucleotide sequence ID" value="NZ_PVEP01000001.1"/>
</dbReference>
<keyword evidence="10" id="KW-0902">Two-component regulatory system</keyword>
<sequence>MQLGRTQNNGDDGSTDAGNMNLLGHDVRAAVSDIIGGLRLIDQAGMDPATRLQLERVRTSSETLARLLEEAMIILFGEDATFPRTTSNVQLDRFFYDIEMRWSGRATAKGLTLACHRDANLPQVLTVDRISLDRILSNILSNAIKYTDQGTVRMEVGLGATGGLRIDVTDQGPGFSTGALDRLFQYQGRPEGTGKPGQGLGMHISKYLSGSLGGTIGVENLDGGGARVTLELPPSVFSSAARDDHPDLPDLSRTKVLLAEDSETNQLVLGQMLRQLGAEFETASDGVQALNWLEREEFDLALIDIEMPRLGGIDVIRTVRADNRVYSRMPIVAITAYVLRANRDAIYAAGADAILAKPIVSLETFGQAIANVLRRSALTDAEAAIQVEEGLAEFNRDCFDRLIEVAGPDASRELLIRLAADLRNCERNLVAGLAEHDMTKIRAETHVLIALAGAVGAERLSGLAQNLNAIAHRQSEGDIATLGDECLGQLDRLIHFITKEKASRGEA</sequence>
<dbReference type="SMART" id="SM00387">
    <property type="entry name" value="HATPase_c"/>
    <property type="match status" value="1"/>
</dbReference>
<reference evidence="15 16" key="1">
    <citation type="submission" date="2018-02" db="EMBL/GenBank/DDBJ databases">
        <title>Genomic Encyclopedia of Archaeal and Bacterial Type Strains, Phase II (KMG-II): from individual species to whole genera.</title>
        <authorList>
            <person name="Goeker M."/>
        </authorList>
    </citation>
    <scope>NUCLEOTIDE SEQUENCE [LARGE SCALE GENOMIC DNA]</scope>
    <source>
        <strain evidence="15 16">DSM 18921</strain>
    </source>
</reference>